<reference evidence="1 2" key="1">
    <citation type="journal article" date="2013" name="Environ. Microbiol.">
        <title>Chloride and organic osmolytes: a hybrid strategy to cope with elevated salinities by the moderately halophilic, chloride-dependent bacterium Halobacillus halophilus.</title>
        <authorList>
            <person name="Saum S.H."/>
            <person name="Pfeiffer F."/>
            <person name="Palm P."/>
            <person name="Rampp M."/>
            <person name="Schuster S.C."/>
            <person name="Muller V."/>
            <person name="Oesterhelt D."/>
        </authorList>
    </citation>
    <scope>NUCLEOTIDE SEQUENCE [LARGE SCALE GENOMIC DNA]</scope>
    <source>
        <strain evidence="2">ATCC 35676 / DSM 2266 / JCM 20832 / KCTC 3685 / LMG 17431 / NBRC 102448 / NCIMB 2269</strain>
    </source>
</reference>
<organism evidence="1 2">
    <name type="scientific">Halobacillus halophilus (strain ATCC 35676 / DSM 2266 / JCM 20832 / KCTC 3685 / LMG 17431 / NBRC 102448 / NCIMB 2269)</name>
    <name type="common">Sporosarcina halophila</name>
    <dbReference type="NCBI Taxonomy" id="866895"/>
    <lineage>
        <taxon>Bacteria</taxon>
        <taxon>Bacillati</taxon>
        <taxon>Bacillota</taxon>
        <taxon>Bacilli</taxon>
        <taxon>Bacillales</taxon>
        <taxon>Bacillaceae</taxon>
        <taxon>Halobacillus</taxon>
    </lineage>
</organism>
<gene>
    <name evidence="1" type="ordered locus">HBHAL_2472</name>
</gene>
<accession>I0JKZ5</accession>
<name>I0JKZ5_HALH3</name>
<proteinExistence type="predicted"/>
<keyword evidence="2" id="KW-1185">Reference proteome</keyword>
<protein>
    <submittedName>
        <fullName evidence="1">Uncharacterized protein</fullName>
    </submittedName>
</protein>
<evidence type="ECO:0000313" key="2">
    <source>
        <dbReference type="Proteomes" id="UP000007397"/>
    </source>
</evidence>
<dbReference type="EMBL" id="HE717023">
    <property type="protein sequence ID" value="CCG44815.1"/>
    <property type="molecule type" value="Genomic_DNA"/>
</dbReference>
<evidence type="ECO:0000313" key="1">
    <source>
        <dbReference type="EMBL" id="CCG44815.1"/>
    </source>
</evidence>
<dbReference type="HOGENOM" id="CLU_3403856_0_0_9"/>
<dbReference type="Proteomes" id="UP000007397">
    <property type="component" value="Chromosome"/>
</dbReference>
<dbReference type="AlphaFoldDB" id="I0JKZ5"/>
<dbReference type="KEGG" id="hhd:HBHAL_2472"/>
<sequence length="30" mass="3513">MLFNQYHYFIMPIYLSEVGEKKTSTPGNGF</sequence>